<proteinExistence type="predicted"/>
<protein>
    <submittedName>
        <fullName evidence="1">Uncharacterized protein</fullName>
    </submittedName>
</protein>
<dbReference type="AlphaFoldDB" id="A0AAV7WT03"/>
<organism evidence="1 2">
    <name type="scientific">Pleurodeles waltl</name>
    <name type="common">Iberian ribbed newt</name>
    <dbReference type="NCBI Taxonomy" id="8319"/>
    <lineage>
        <taxon>Eukaryota</taxon>
        <taxon>Metazoa</taxon>
        <taxon>Chordata</taxon>
        <taxon>Craniata</taxon>
        <taxon>Vertebrata</taxon>
        <taxon>Euteleostomi</taxon>
        <taxon>Amphibia</taxon>
        <taxon>Batrachia</taxon>
        <taxon>Caudata</taxon>
        <taxon>Salamandroidea</taxon>
        <taxon>Salamandridae</taxon>
        <taxon>Pleurodelinae</taxon>
        <taxon>Pleurodeles</taxon>
    </lineage>
</organism>
<evidence type="ECO:0000313" key="1">
    <source>
        <dbReference type="EMBL" id="KAJ1215905.1"/>
    </source>
</evidence>
<keyword evidence="2" id="KW-1185">Reference proteome</keyword>
<reference evidence="1" key="1">
    <citation type="journal article" date="2022" name="bioRxiv">
        <title>Sequencing and chromosome-scale assembly of the giantPleurodeles waltlgenome.</title>
        <authorList>
            <person name="Brown T."/>
            <person name="Elewa A."/>
            <person name="Iarovenko S."/>
            <person name="Subramanian E."/>
            <person name="Araus A.J."/>
            <person name="Petzold A."/>
            <person name="Susuki M."/>
            <person name="Suzuki K.-i.T."/>
            <person name="Hayashi T."/>
            <person name="Toyoda A."/>
            <person name="Oliveira C."/>
            <person name="Osipova E."/>
            <person name="Leigh N.D."/>
            <person name="Simon A."/>
            <person name="Yun M.H."/>
        </authorList>
    </citation>
    <scope>NUCLEOTIDE SEQUENCE</scope>
    <source>
        <strain evidence="1">20211129_DDA</strain>
        <tissue evidence="1">Liver</tissue>
    </source>
</reference>
<accession>A0AAV7WT03</accession>
<evidence type="ECO:0000313" key="2">
    <source>
        <dbReference type="Proteomes" id="UP001066276"/>
    </source>
</evidence>
<name>A0AAV7WT03_PLEWA</name>
<dbReference type="EMBL" id="JANPWB010000001">
    <property type="protein sequence ID" value="KAJ1215905.1"/>
    <property type="molecule type" value="Genomic_DNA"/>
</dbReference>
<comment type="caution">
    <text evidence="1">The sequence shown here is derived from an EMBL/GenBank/DDBJ whole genome shotgun (WGS) entry which is preliminary data.</text>
</comment>
<gene>
    <name evidence="1" type="ORF">NDU88_003512</name>
</gene>
<sequence length="69" mass="8127">MKKLVQDEVDLAPRRRRVSNAGVLHGTNKIQARLEDVRDQEKDKDHCDEFVLDDYDNDGWDKDDDKVEK</sequence>
<dbReference type="Proteomes" id="UP001066276">
    <property type="component" value="Chromosome 1_1"/>
</dbReference>